<reference evidence="1" key="1">
    <citation type="submission" date="2020-05" db="UniProtKB">
        <authorList>
            <consortium name="EnsemblMetazoa"/>
        </authorList>
    </citation>
    <scope>IDENTIFICATION</scope>
    <source>
        <strain evidence="1">TTRI</strain>
    </source>
</reference>
<proteinExistence type="predicted"/>
<dbReference type="Proteomes" id="UP000078200">
    <property type="component" value="Unassembled WGS sequence"/>
</dbReference>
<dbReference type="Gene3D" id="1.10.555.10">
    <property type="entry name" value="Rho GTPase activation protein"/>
    <property type="match status" value="1"/>
</dbReference>
<dbReference type="InterPro" id="IPR008936">
    <property type="entry name" value="Rho_GTPase_activation_prot"/>
</dbReference>
<accession>A0A1A9UNS6</accession>
<protein>
    <submittedName>
        <fullName evidence="1">Uncharacterized protein</fullName>
    </submittedName>
</protein>
<sequence>MAGLRGFFNIFSYDIDMPSPWQTQAACCCNTSLVFFFYRVTPTSAATKETPCAGKRNPNTLAFLILHFQCLAESAEVSKPLRNLAPVFAPTIFGNSSPELEQGAILTESPINVDLSTSSSLSPSVFPTICDLSSSSTLDQPEPSMNMFCGPLCPPIDHGRMIITSRIGILRSAFSSHC</sequence>
<evidence type="ECO:0000313" key="2">
    <source>
        <dbReference type="Proteomes" id="UP000078200"/>
    </source>
</evidence>
<dbReference type="EnsemblMetazoa" id="GAUT010600-RA">
    <property type="protein sequence ID" value="GAUT010600-PA"/>
    <property type="gene ID" value="GAUT010600"/>
</dbReference>
<evidence type="ECO:0000313" key="1">
    <source>
        <dbReference type="EnsemblMetazoa" id="GAUT010600-PA"/>
    </source>
</evidence>
<dbReference type="VEuPathDB" id="VectorBase:GAUT010600"/>
<dbReference type="STRING" id="7395.A0A1A9UNS6"/>
<keyword evidence="2" id="KW-1185">Reference proteome</keyword>
<organism evidence="1 2">
    <name type="scientific">Glossina austeni</name>
    <name type="common">Savannah tsetse fly</name>
    <dbReference type="NCBI Taxonomy" id="7395"/>
    <lineage>
        <taxon>Eukaryota</taxon>
        <taxon>Metazoa</taxon>
        <taxon>Ecdysozoa</taxon>
        <taxon>Arthropoda</taxon>
        <taxon>Hexapoda</taxon>
        <taxon>Insecta</taxon>
        <taxon>Pterygota</taxon>
        <taxon>Neoptera</taxon>
        <taxon>Endopterygota</taxon>
        <taxon>Diptera</taxon>
        <taxon>Brachycera</taxon>
        <taxon>Muscomorpha</taxon>
        <taxon>Hippoboscoidea</taxon>
        <taxon>Glossinidae</taxon>
        <taxon>Glossina</taxon>
    </lineage>
</organism>
<dbReference type="SUPFAM" id="SSF48350">
    <property type="entry name" value="GTPase activation domain, GAP"/>
    <property type="match status" value="1"/>
</dbReference>
<dbReference type="AlphaFoldDB" id="A0A1A9UNS6"/>
<name>A0A1A9UNS6_GLOAU</name>